<proteinExistence type="predicted"/>
<keyword evidence="2" id="KW-1185">Reference proteome</keyword>
<evidence type="ECO:0000313" key="2">
    <source>
        <dbReference type="Proteomes" id="UP000515947"/>
    </source>
</evidence>
<gene>
    <name evidence="1" type="ORF">H9L09_17725</name>
</gene>
<dbReference type="RefSeq" id="WP_187578145.1">
    <property type="nucleotide sequence ID" value="NZ_CP060713.1"/>
</dbReference>
<dbReference type="KEGG" id="nmes:H9L09_17725"/>
<name>A0A7G9R9M8_9ACTN</name>
<dbReference type="AlphaFoldDB" id="A0A7G9R9M8"/>
<dbReference type="EMBL" id="CP060713">
    <property type="protein sequence ID" value="QNN52303.1"/>
    <property type="molecule type" value="Genomic_DNA"/>
</dbReference>
<protein>
    <submittedName>
        <fullName evidence="1">Uncharacterized protein</fullName>
    </submittedName>
</protein>
<reference evidence="1 2" key="1">
    <citation type="submission" date="2020-08" db="EMBL/GenBank/DDBJ databases">
        <title>Genome sequence of Nocardioides mesophilus KACC 16243T.</title>
        <authorList>
            <person name="Hyun D.-W."/>
            <person name="Bae J.-W."/>
        </authorList>
    </citation>
    <scope>NUCLEOTIDE SEQUENCE [LARGE SCALE GENOMIC DNA]</scope>
    <source>
        <strain evidence="1 2">KACC 16243</strain>
    </source>
</reference>
<evidence type="ECO:0000313" key="1">
    <source>
        <dbReference type="EMBL" id="QNN52303.1"/>
    </source>
</evidence>
<organism evidence="1 2">
    <name type="scientific">Nocardioides mesophilus</name>
    <dbReference type="NCBI Taxonomy" id="433659"/>
    <lineage>
        <taxon>Bacteria</taxon>
        <taxon>Bacillati</taxon>
        <taxon>Actinomycetota</taxon>
        <taxon>Actinomycetes</taxon>
        <taxon>Propionibacteriales</taxon>
        <taxon>Nocardioidaceae</taxon>
        <taxon>Nocardioides</taxon>
    </lineage>
</organism>
<sequence>MGRDCPDGTRIEVKSSGFLQAWAQSRISRPSFQVSAAYGWDAATGGRSLGQVFNADVYVFCLHTATSHDQYDPLQVEQWRFYVASRPLIEVQAGARMGLTTLARICGEPVTYGELASSIAAAAVSQDPAEA</sequence>
<accession>A0A7G9R9M8</accession>
<dbReference type="Proteomes" id="UP000515947">
    <property type="component" value="Chromosome"/>
</dbReference>